<feature type="transmembrane region" description="Helical" evidence="1">
    <location>
        <begin position="37"/>
        <end position="55"/>
    </location>
</feature>
<reference evidence="2 3" key="1">
    <citation type="submission" date="2016-11" db="EMBL/GenBank/DDBJ databases">
        <authorList>
            <person name="Jaros S."/>
            <person name="Januszkiewicz K."/>
            <person name="Wedrychowicz H."/>
        </authorList>
    </citation>
    <scope>NUCLEOTIDE SEQUENCE [LARGE SCALE GENOMIC DNA]</scope>
    <source>
        <strain evidence="2 3">CGMCC 4.2025</strain>
    </source>
</reference>
<dbReference type="OrthoDB" id="3700460at2"/>
<gene>
    <name evidence="2" type="ORF">SAMN05216499_108101</name>
</gene>
<dbReference type="GO" id="GO:0098662">
    <property type="term" value="P:inorganic cation transmembrane transport"/>
    <property type="evidence" value="ECO:0007669"/>
    <property type="project" value="InterPro"/>
</dbReference>
<dbReference type="Proteomes" id="UP000184111">
    <property type="component" value="Unassembled WGS sequence"/>
</dbReference>
<evidence type="ECO:0000256" key="1">
    <source>
        <dbReference type="SAM" id="Phobius"/>
    </source>
</evidence>
<accession>A0A1M7FZE2</accession>
<evidence type="ECO:0000313" key="3">
    <source>
        <dbReference type="Proteomes" id="UP000184111"/>
    </source>
</evidence>
<organism evidence="2 3">
    <name type="scientific">Actinacidiphila paucisporea</name>
    <dbReference type="NCBI Taxonomy" id="310782"/>
    <lineage>
        <taxon>Bacteria</taxon>
        <taxon>Bacillati</taxon>
        <taxon>Actinomycetota</taxon>
        <taxon>Actinomycetes</taxon>
        <taxon>Kitasatosporales</taxon>
        <taxon>Streptomycetaceae</taxon>
        <taxon>Actinacidiphila</taxon>
    </lineage>
</organism>
<keyword evidence="3" id="KW-1185">Reference proteome</keyword>
<keyword evidence="1" id="KW-1133">Transmembrane helix</keyword>
<keyword evidence="1" id="KW-0472">Membrane</keyword>
<dbReference type="InterPro" id="IPR005133">
    <property type="entry name" value="PhaG_MnhG_YufB"/>
</dbReference>
<dbReference type="AlphaFoldDB" id="A0A1M7FZE2"/>
<name>A0A1M7FZE2_9ACTN</name>
<feature type="transmembrane region" description="Helical" evidence="1">
    <location>
        <begin position="67"/>
        <end position="85"/>
    </location>
</feature>
<dbReference type="STRING" id="310782.SAMN05216499_108101"/>
<protein>
    <submittedName>
        <fullName evidence="2">Monovalent cation/proton antiporter, MnhG/PhaG subunit</fullName>
    </submittedName>
</protein>
<dbReference type="Pfam" id="PF03334">
    <property type="entry name" value="PhaG_MnhG_YufB"/>
    <property type="match status" value="1"/>
</dbReference>
<dbReference type="EMBL" id="FRBI01000008">
    <property type="protein sequence ID" value="SHM09411.1"/>
    <property type="molecule type" value="Genomic_DNA"/>
</dbReference>
<keyword evidence="1" id="KW-0812">Transmembrane</keyword>
<sequence length="106" mass="10350">MTATHVLALALLWCGCAALLLSAAALALLPTPYGRLHALAPATSLGVPLLCLALAVDAGAGRQAAKLLVIGALTAVSGPVTTMVIGRSMAAEDRAAGSGEPQGPPA</sequence>
<proteinExistence type="predicted"/>
<dbReference type="RefSeq" id="WP_073498277.1">
    <property type="nucleotide sequence ID" value="NZ_FRBI01000008.1"/>
</dbReference>
<dbReference type="GO" id="GO:0015297">
    <property type="term" value="F:antiporter activity"/>
    <property type="evidence" value="ECO:0007669"/>
    <property type="project" value="InterPro"/>
</dbReference>
<evidence type="ECO:0000313" key="2">
    <source>
        <dbReference type="EMBL" id="SHM09411.1"/>
    </source>
</evidence>